<dbReference type="STRING" id="341454.A0A4S2N2Q1"/>
<evidence type="ECO:0000313" key="4">
    <source>
        <dbReference type="Proteomes" id="UP000298138"/>
    </source>
</evidence>
<feature type="compositionally biased region" description="Basic and acidic residues" evidence="1">
    <location>
        <begin position="333"/>
        <end position="369"/>
    </location>
</feature>
<dbReference type="SMART" id="SM00444">
    <property type="entry name" value="GYF"/>
    <property type="match status" value="1"/>
</dbReference>
<feature type="compositionally biased region" description="Basic residues" evidence="1">
    <location>
        <begin position="314"/>
        <end position="332"/>
    </location>
</feature>
<dbReference type="GO" id="GO:0005682">
    <property type="term" value="C:U5 snRNP"/>
    <property type="evidence" value="ECO:0007669"/>
    <property type="project" value="InterPro"/>
</dbReference>
<dbReference type="PANTHER" id="PTHR13138">
    <property type="entry name" value="PROTEIN LIN1"/>
    <property type="match status" value="1"/>
</dbReference>
<dbReference type="Gene3D" id="3.30.1490.40">
    <property type="match status" value="1"/>
</dbReference>
<feature type="region of interest" description="Disordered" evidence="1">
    <location>
        <begin position="312"/>
        <end position="369"/>
    </location>
</feature>
<dbReference type="Proteomes" id="UP000298138">
    <property type="component" value="Unassembled WGS sequence"/>
</dbReference>
<feature type="compositionally biased region" description="Acidic residues" evidence="1">
    <location>
        <begin position="111"/>
        <end position="131"/>
    </location>
</feature>
<protein>
    <recommendedName>
        <fullName evidence="2">GYF domain-containing protein</fullName>
    </recommendedName>
</protein>
<sequence>MPPRPKRPSTLSGSSSIDAAVRSGAGLPTHKRPKFDARNPHKLAPDAPSDDEVPDLFLEVDEGAIGKRKVHRNAVELEGYETDSSEEGFDATHKQWAKEGEKGKVKKDADAMADDDDDMFGGEDVDDDAADNNDTGKTGEDAEYRKAKTVKFMNIDEIEGQDMSSKREFADIIDEDKGRGDESSTDDEDDPEKRAKTDDALDPEVGAGGKKKHAPKIDAFNMQAEMEEGRFDSAGNFIRKATDADAVHDRWLEGVSRKDMKRAKEAMEQREADAREKMKADDAIMTSDVLSTLILCLERGESVLEALARLGGGNKKKQSTANKNKNRWREKRKAAAEAKANDSMEIEKVAESKKGKESEDPEEARRKEAVERITGAADVLLTRGQLEIYDETKESLMRQFKRETGEDWVEPKKQLDDEPASDIPQPDKQWEYRWTDGRDDGAVYGPYGTAEMSSWNAHGFFGEGVEFREKDIGEWSKVPGFM</sequence>
<feature type="compositionally biased region" description="Basic and acidic residues" evidence="1">
    <location>
        <begin position="90"/>
        <end position="110"/>
    </location>
</feature>
<dbReference type="InterPro" id="IPR003169">
    <property type="entry name" value="GYF"/>
</dbReference>
<dbReference type="InterPro" id="IPR035445">
    <property type="entry name" value="GYF-like_dom_sf"/>
</dbReference>
<dbReference type="SUPFAM" id="SSF55277">
    <property type="entry name" value="GYF domain"/>
    <property type="match status" value="1"/>
</dbReference>
<feature type="compositionally biased region" description="Basic and acidic residues" evidence="1">
    <location>
        <begin position="137"/>
        <end position="146"/>
    </location>
</feature>
<evidence type="ECO:0000256" key="1">
    <source>
        <dbReference type="SAM" id="MobiDB-lite"/>
    </source>
</evidence>
<feature type="domain" description="GYF" evidence="2">
    <location>
        <begin position="427"/>
        <end position="482"/>
    </location>
</feature>
<dbReference type="InterPro" id="IPR039905">
    <property type="entry name" value="CD2BP2/Lin1"/>
</dbReference>
<evidence type="ECO:0000313" key="3">
    <source>
        <dbReference type="EMBL" id="TGZ83204.1"/>
    </source>
</evidence>
<feature type="compositionally biased region" description="Acidic residues" evidence="1">
    <location>
        <begin position="78"/>
        <end position="89"/>
    </location>
</feature>
<feature type="region of interest" description="Disordered" evidence="1">
    <location>
        <begin position="1"/>
        <end position="55"/>
    </location>
</feature>
<dbReference type="AlphaFoldDB" id="A0A4S2N2Q1"/>
<dbReference type="Pfam" id="PF02213">
    <property type="entry name" value="GYF"/>
    <property type="match status" value="1"/>
</dbReference>
<dbReference type="PROSITE" id="PS50829">
    <property type="entry name" value="GYF"/>
    <property type="match status" value="1"/>
</dbReference>
<feature type="region of interest" description="Disordered" evidence="1">
    <location>
        <begin position="402"/>
        <end position="428"/>
    </location>
</feature>
<organism evidence="3 4">
    <name type="scientific">Ascodesmis nigricans</name>
    <dbReference type="NCBI Taxonomy" id="341454"/>
    <lineage>
        <taxon>Eukaryota</taxon>
        <taxon>Fungi</taxon>
        <taxon>Dikarya</taxon>
        <taxon>Ascomycota</taxon>
        <taxon>Pezizomycotina</taxon>
        <taxon>Pezizomycetes</taxon>
        <taxon>Pezizales</taxon>
        <taxon>Ascodesmidaceae</taxon>
        <taxon>Ascodesmis</taxon>
    </lineage>
</organism>
<keyword evidence="4" id="KW-1185">Reference proteome</keyword>
<feature type="region of interest" description="Disordered" evidence="1">
    <location>
        <begin position="78"/>
        <end position="216"/>
    </location>
</feature>
<dbReference type="EMBL" id="ML220114">
    <property type="protein sequence ID" value="TGZ83204.1"/>
    <property type="molecule type" value="Genomic_DNA"/>
</dbReference>
<proteinExistence type="predicted"/>
<feature type="compositionally biased region" description="Basic and acidic residues" evidence="1">
    <location>
        <begin position="164"/>
        <end position="182"/>
    </location>
</feature>
<accession>A0A4S2N2Q1</accession>
<feature type="compositionally biased region" description="Basic and acidic residues" evidence="1">
    <location>
        <begin position="402"/>
        <end position="416"/>
    </location>
</feature>
<name>A0A4S2N2Q1_9PEZI</name>
<evidence type="ECO:0000259" key="2">
    <source>
        <dbReference type="PROSITE" id="PS50829"/>
    </source>
</evidence>
<gene>
    <name evidence="3" type="ORF">EX30DRAFT_339412</name>
</gene>
<dbReference type="FunCoup" id="A0A4S2N2Q1">
    <property type="interactions" value="641"/>
</dbReference>
<dbReference type="InParanoid" id="A0A4S2N2Q1"/>
<dbReference type="OrthoDB" id="331341at2759"/>
<reference evidence="3 4" key="1">
    <citation type="submission" date="2019-04" db="EMBL/GenBank/DDBJ databases">
        <title>Comparative genomics and transcriptomics to analyze fruiting body development in filamentous ascomycetes.</title>
        <authorList>
            <consortium name="DOE Joint Genome Institute"/>
            <person name="Lutkenhaus R."/>
            <person name="Traeger S."/>
            <person name="Breuer J."/>
            <person name="Kuo A."/>
            <person name="Lipzen A."/>
            <person name="Pangilinan J."/>
            <person name="Dilworth D."/>
            <person name="Sandor L."/>
            <person name="Poggeler S."/>
            <person name="Barry K."/>
            <person name="Grigoriev I.V."/>
            <person name="Nowrousian M."/>
        </authorList>
    </citation>
    <scope>NUCLEOTIDE SEQUENCE [LARGE SCALE GENOMIC DNA]</scope>
    <source>
        <strain evidence="3 4">CBS 389.68</strain>
    </source>
</reference>
<dbReference type="PANTHER" id="PTHR13138:SF3">
    <property type="entry name" value="CD2 ANTIGEN CYTOPLASMIC TAIL-BINDING PROTEIN 2"/>
    <property type="match status" value="1"/>
</dbReference>